<dbReference type="AlphaFoldDB" id="A0A401FXG3"/>
<evidence type="ECO:0000313" key="2">
    <source>
        <dbReference type="EMBL" id="GBC61667.1"/>
    </source>
</evidence>
<name>A0A401FXG3_9BACT</name>
<dbReference type="EMBL" id="BEXT01000001">
    <property type="protein sequence ID" value="GBC61667.1"/>
    <property type="molecule type" value="Genomic_DNA"/>
</dbReference>
<evidence type="ECO:0000313" key="3">
    <source>
        <dbReference type="Proteomes" id="UP000288096"/>
    </source>
</evidence>
<sequence length="91" mass="9514">MPGKRPDKGGRILKLPVRHPLALTGGTIGASQHVLAEGDADRMAGPPAGRVCDPPGRKGVPLTEKRNRQEAIRATSAPGFRALAVMSARKA</sequence>
<dbReference type="Proteomes" id="UP000288096">
    <property type="component" value="Unassembled WGS sequence"/>
</dbReference>
<proteinExistence type="predicted"/>
<evidence type="ECO:0000256" key="1">
    <source>
        <dbReference type="SAM" id="MobiDB-lite"/>
    </source>
</evidence>
<organism evidence="2 3">
    <name type="scientific">Desulfonema ishimotonii</name>
    <dbReference type="NCBI Taxonomy" id="45657"/>
    <lineage>
        <taxon>Bacteria</taxon>
        <taxon>Pseudomonadati</taxon>
        <taxon>Thermodesulfobacteriota</taxon>
        <taxon>Desulfobacteria</taxon>
        <taxon>Desulfobacterales</taxon>
        <taxon>Desulfococcaceae</taxon>
        <taxon>Desulfonema</taxon>
    </lineage>
</organism>
<comment type="caution">
    <text evidence="2">The sequence shown here is derived from an EMBL/GenBank/DDBJ whole genome shotgun (WGS) entry which is preliminary data.</text>
</comment>
<keyword evidence="3" id="KW-1185">Reference proteome</keyword>
<gene>
    <name evidence="2" type="ORF">DENIS_2629</name>
</gene>
<reference evidence="3" key="2">
    <citation type="submission" date="2019-01" db="EMBL/GenBank/DDBJ databases">
        <title>Genome sequence of Desulfonema ishimotonii strain Tokyo 01.</title>
        <authorList>
            <person name="Fukui M."/>
        </authorList>
    </citation>
    <scope>NUCLEOTIDE SEQUENCE [LARGE SCALE GENOMIC DNA]</scope>
    <source>
        <strain evidence="3">Tokyo 01</strain>
    </source>
</reference>
<protein>
    <submittedName>
        <fullName evidence="2">Uncharacterized protein</fullName>
    </submittedName>
</protein>
<reference evidence="3" key="1">
    <citation type="submission" date="2017-11" db="EMBL/GenBank/DDBJ databases">
        <authorList>
            <person name="Watanabe M."/>
            <person name="Kojima H."/>
        </authorList>
    </citation>
    <scope>NUCLEOTIDE SEQUENCE [LARGE SCALE GENOMIC DNA]</scope>
    <source>
        <strain evidence="3">Tokyo 01</strain>
    </source>
</reference>
<accession>A0A401FXG3</accession>
<feature type="region of interest" description="Disordered" evidence="1">
    <location>
        <begin position="40"/>
        <end position="62"/>
    </location>
</feature>